<evidence type="ECO:0000313" key="3">
    <source>
        <dbReference type="Proteomes" id="UP000008810"/>
    </source>
</evidence>
<reference evidence="1 2" key="1">
    <citation type="journal article" date="2010" name="Nature">
        <title>Genome sequencing and analysis of the model grass Brachypodium distachyon.</title>
        <authorList>
            <consortium name="International Brachypodium Initiative"/>
        </authorList>
    </citation>
    <scope>NUCLEOTIDE SEQUENCE [LARGE SCALE GENOMIC DNA]</scope>
    <source>
        <strain evidence="1 2">Bd21</strain>
    </source>
</reference>
<keyword evidence="3" id="KW-1185">Reference proteome</keyword>
<name>A0A0Q3K3V6_BRADI</name>
<reference evidence="2" key="3">
    <citation type="submission" date="2018-08" db="UniProtKB">
        <authorList>
            <consortium name="EnsemblPlants"/>
        </authorList>
    </citation>
    <scope>IDENTIFICATION</scope>
    <source>
        <strain evidence="2">cv. Bd21</strain>
    </source>
</reference>
<dbReference type="EMBL" id="CM000880">
    <property type="protein sequence ID" value="KQK19124.1"/>
    <property type="molecule type" value="Genomic_DNA"/>
</dbReference>
<proteinExistence type="predicted"/>
<dbReference type="AlphaFoldDB" id="A0A0Q3K3V6"/>
<accession>A0A0Q3K3V6</accession>
<sequence length="112" mass="12637">MSRSPQPMRAAGSLFRAHLCARALSSRCTGDRTLCPDIYLSTNICSPGRSRPYATASIWERIWFSLGWSGEQVLEQEFVHCCGSAARGQRNSYRWRNCSFLLAQSRSSRDLS</sequence>
<dbReference type="Proteomes" id="UP000008810">
    <property type="component" value="Chromosome 1"/>
</dbReference>
<evidence type="ECO:0000313" key="2">
    <source>
        <dbReference type="EnsemblPlants" id="KQK19124"/>
    </source>
</evidence>
<protein>
    <submittedName>
        <fullName evidence="1 2">Uncharacterized protein</fullName>
    </submittedName>
</protein>
<dbReference type="EnsemblPlants" id="KQK19124">
    <property type="protein sequence ID" value="KQK19124"/>
    <property type="gene ID" value="BRADI_1g46505v3"/>
</dbReference>
<dbReference type="Gramene" id="KQK19124">
    <property type="protein sequence ID" value="KQK19124"/>
    <property type="gene ID" value="BRADI_1g46505v3"/>
</dbReference>
<dbReference type="InParanoid" id="A0A0Q3K3V6"/>
<gene>
    <name evidence="1" type="ORF">BRADI_1g46505v3</name>
</gene>
<organism evidence="1">
    <name type="scientific">Brachypodium distachyon</name>
    <name type="common">Purple false brome</name>
    <name type="synonym">Trachynia distachya</name>
    <dbReference type="NCBI Taxonomy" id="15368"/>
    <lineage>
        <taxon>Eukaryota</taxon>
        <taxon>Viridiplantae</taxon>
        <taxon>Streptophyta</taxon>
        <taxon>Embryophyta</taxon>
        <taxon>Tracheophyta</taxon>
        <taxon>Spermatophyta</taxon>
        <taxon>Magnoliopsida</taxon>
        <taxon>Liliopsida</taxon>
        <taxon>Poales</taxon>
        <taxon>Poaceae</taxon>
        <taxon>BOP clade</taxon>
        <taxon>Pooideae</taxon>
        <taxon>Stipodae</taxon>
        <taxon>Brachypodieae</taxon>
        <taxon>Brachypodium</taxon>
    </lineage>
</organism>
<reference evidence="1" key="2">
    <citation type="submission" date="2017-06" db="EMBL/GenBank/DDBJ databases">
        <title>WGS assembly of Brachypodium distachyon.</title>
        <authorList>
            <consortium name="The International Brachypodium Initiative"/>
            <person name="Lucas S."/>
            <person name="Harmon-Smith M."/>
            <person name="Lail K."/>
            <person name="Tice H."/>
            <person name="Grimwood J."/>
            <person name="Bruce D."/>
            <person name="Barry K."/>
            <person name="Shu S."/>
            <person name="Lindquist E."/>
            <person name="Wang M."/>
            <person name="Pitluck S."/>
            <person name="Vogel J.P."/>
            <person name="Garvin D.F."/>
            <person name="Mockler T.C."/>
            <person name="Schmutz J."/>
            <person name="Rokhsar D."/>
            <person name="Bevan M.W."/>
        </authorList>
    </citation>
    <scope>NUCLEOTIDE SEQUENCE</scope>
    <source>
        <strain evidence="1">Bd21</strain>
    </source>
</reference>
<evidence type="ECO:0000313" key="1">
    <source>
        <dbReference type="EMBL" id="KQK19124.1"/>
    </source>
</evidence>